<dbReference type="EMBL" id="CM039426">
    <property type="protein sequence ID" value="KAI4357916.1"/>
    <property type="molecule type" value="Genomic_DNA"/>
</dbReference>
<organism evidence="1 2">
    <name type="scientific">Bauhinia variegata</name>
    <name type="common">Purple orchid tree</name>
    <name type="synonym">Phanera variegata</name>
    <dbReference type="NCBI Taxonomy" id="167791"/>
    <lineage>
        <taxon>Eukaryota</taxon>
        <taxon>Viridiplantae</taxon>
        <taxon>Streptophyta</taxon>
        <taxon>Embryophyta</taxon>
        <taxon>Tracheophyta</taxon>
        <taxon>Spermatophyta</taxon>
        <taxon>Magnoliopsida</taxon>
        <taxon>eudicotyledons</taxon>
        <taxon>Gunneridae</taxon>
        <taxon>Pentapetalae</taxon>
        <taxon>rosids</taxon>
        <taxon>fabids</taxon>
        <taxon>Fabales</taxon>
        <taxon>Fabaceae</taxon>
        <taxon>Cercidoideae</taxon>
        <taxon>Cercideae</taxon>
        <taxon>Bauhiniinae</taxon>
        <taxon>Bauhinia</taxon>
    </lineage>
</organism>
<evidence type="ECO:0000313" key="2">
    <source>
        <dbReference type="Proteomes" id="UP000828941"/>
    </source>
</evidence>
<gene>
    <name evidence="1" type="ORF">L6164_001832</name>
</gene>
<name>A0ACB9QE36_BAUVA</name>
<accession>A0ACB9QE36</accession>
<sequence>MVSVSTTMNLLSPLSLLLISVLLSYTGSAILCNGRVIKDDLAGFQKIDLPGVIGPESLAFDCHGEGPYASVSDGRILKWNATSKAWKEFAVTSPNRDRKACDGSTDPNKETCGRPLGIKFDSKTCNLYIADAYFGLHVVGPSGGVAEELATSADDGVPFNFLNGLDVDAQTGVVYFSDSSTLYKFRDWPKILGGKDKTGRR</sequence>
<keyword evidence="2" id="KW-1185">Reference proteome</keyword>
<proteinExistence type="predicted"/>
<protein>
    <submittedName>
        <fullName evidence="1">Uncharacterized protein</fullName>
    </submittedName>
</protein>
<reference evidence="1 2" key="1">
    <citation type="journal article" date="2022" name="DNA Res.">
        <title>Chromosomal-level genome assembly of the orchid tree Bauhinia variegata (Leguminosae; Cercidoideae) supports the allotetraploid origin hypothesis of Bauhinia.</title>
        <authorList>
            <person name="Zhong Y."/>
            <person name="Chen Y."/>
            <person name="Zheng D."/>
            <person name="Pang J."/>
            <person name="Liu Y."/>
            <person name="Luo S."/>
            <person name="Meng S."/>
            <person name="Qian L."/>
            <person name="Wei D."/>
            <person name="Dai S."/>
            <person name="Zhou R."/>
        </authorList>
    </citation>
    <scope>NUCLEOTIDE SEQUENCE [LARGE SCALE GENOMIC DNA]</scope>
    <source>
        <strain evidence="1">BV-YZ2020</strain>
    </source>
</reference>
<comment type="caution">
    <text evidence="1">The sequence shown here is derived from an EMBL/GenBank/DDBJ whole genome shotgun (WGS) entry which is preliminary data.</text>
</comment>
<evidence type="ECO:0000313" key="1">
    <source>
        <dbReference type="EMBL" id="KAI4357916.1"/>
    </source>
</evidence>
<dbReference type="Proteomes" id="UP000828941">
    <property type="component" value="Chromosome 1"/>
</dbReference>